<dbReference type="Gene3D" id="2.30.110.10">
    <property type="entry name" value="Electron Transport, Fmn-binding Protein, Chain A"/>
    <property type="match status" value="1"/>
</dbReference>
<dbReference type="FunFam" id="2.30.110.10:FF:000020">
    <property type="entry name" value="PNPO isoform 11"/>
    <property type="match status" value="1"/>
</dbReference>
<evidence type="ECO:0000256" key="1">
    <source>
        <dbReference type="ARBA" id="ARBA00007301"/>
    </source>
</evidence>
<dbReference type="PIRSF" id="PIRSF000190">
    <property type="entry name" value="Pyd_amn-ph_oxd"/>
    <property type="match status" value="1"/>
</dbReference>
<evidence type="ECO:0000256" key="4">
    <source>
        <dbReference type="ARBA" id="ARBA00022643"/>
    </source>
</evidence>
<dbReference type="STRING" id="1679444.PYTT_1047"/>
<dbReference type="OrthoDB" id="9780392at2"/>
<keyword evidence="4 10" id="KW-0288">FMN</keyword>
<dbReference type="PROSITE" id="PS01064">
    <property type="entry name" value="PYRIDOX_OXIDASE"/>
    <property type="match status" value="1"/>
</dbReference>
<comment type="cofactor">
    <cofactor evidence="10">
        <name>FMN</name>
        <dbReference type="ChEBI" id="CHEBI:58210"/>
    </cofactor>
    <text evidence="10">Binds 1 FMN per subunit.</text>
</comment>
<dbReference type="InterPro" id="IPR011576">
    <property type="entry name" value="Pyridox_Oxase_N"/>
</dbReference>
<sequence length="212" mass="24811">MDLSSFREEYLKGTLHRKDLQEDPFRQFDLWFKQALESGIPEPNAMSLATATADGRPSLRTVLLKYFNEEGFVFFTNYGSRKAHEIAENPETCMMLPWVVLERQVIIYGRCEKISRMESLKYFMSRPKESQLGAWVSQQSSVVSGRKLLMMKLQELKNKFSNGEIPLPSFWGGYRIVPHHFEFWQGGPGRVHDRFMYTKQEDGSWTIERLQP</sequence>
<dbReference type="SUPFAM" id="SSF50475">
    <property type="entry name" value="FMN-binding split barrel"/>
    <property type="match status" value="1"/>
</dbReference>
<dbReference type="AlphaFoldDB" id="A0A1C7PDW0"/>
<evidence type="ECO:0000256" key="6">
    <source>
        <dbReference type="ARBA" id="ARBA00023096"/>
    </source>
</evidence>
<dbReference type="GO" id="GO:0008615">
    <property type="term" value="P:pyridoxine biosynthetic process"/>
    <property type="evidence" value="ECO:0007669"/>
    <property type="project" value="UniProtKB-UniRule"/>
</dbReference>
<dbReference type="InterPro" id="IPR019740">
    <property type="entry name" value="Pyridox_Oxase_CS"/>
</dbReference>
<dbReference type="RefSeq" id="WP_067773438.1">
    <property type="nucleotide sequence ID" value="NZ_JACVVN010000007.1"/>
</dbReference>
<evidence type="ECO:0000256" key="9">
    <source>
        <dbReference type="PIRSR" id="PIRSR000190-1"/>
    </source>
</evidence>
<evidence type="ECO:0000256" key="3">
    <source>
        <dbReference type="ARBA" id="ARBA00022630"/>
    </source>
</evidence>
<dbReference type="EMBL" id="LT629973">
    <property type="protein sequence ID" value="SEH82822.1"/>
    <property type="molecule type" value="Genomic_DNA"/>
</dbReference>
<feature type="binding site" evidence="9">
    <location>
        <begin position="190"/>
        <end position="192"/>
    </location>
    <ligand>
        <name>substrate</name>
    </ligand>
</feature>
<organism evidence="13 14">
    <name type="scientific">Akkermansia glycaniphila</name>
    <dbReference type="NCBI Taxonomy" id="1679444"/>
    <lineage>
        <taxon>Bacteria</taxon>
        <taxon>Pseudomonadati</taxon>
        <taxon>Verrucomicrobiota</taxon>
        <taxon>Verrucomicrobiia</taxon>
        <taxon>Verrucomicrobiales</taxon>
        <taxon>Akkermansiaceae</taxon>
        <taxon>Akkermansia</taxon>
    </lineage>
</organism>
<proteinExistence type="inferred from homology"/>
<dbReference type="NCBIfam" id="TIGR00558">
    <property type="entry name" value="pdxH"/>
    <property type="match status" value="1"/>
</dbReference>
<dbReference type="NCBIfam" id="NF004231">
    <property type="entry name" value="PRK05679.1"/>
    <property type="match status" value="1"/>
</dbReference>
<evidence type="ECO:0000313" key="13">
    <source>
        <dbReference type="EMBL" id="SEH82822.1"/>
    </source>
</evidence>
<feature type="domain" description="Pyridoxine 5'-phosphate oxidase dimerisation C-terminal" evidence="12">
    <location>
        <begin position="171"/>
        <end position="212"/>
    </location>
</feature>
<name>A0A1C7PDW0_9BACT</name>
<dbReference type="InterPro" id="IPR000659">
    <property type="entry name" value="Pyridox_Oxase"/>
</dbReference>
<feature type="binding site" evidence="9">
    <location>
        <position position="65"/>
    </location>
    <ligand>
        <name>substrate</name>
    </ligand>
</feature>
<feature type="binding site" evidence="10">
    <location>
        <position position="184"/>
    </location>
    <ligand>
        <name>FMN</name>
        <dbReference type="ChEBI" id="CHEBI:58210"/>
    </ligand>
</feature>
<dbReference type="GO" id="GO:0004733">
    <property type="term" value="F:pyridoxamine phosphate oxidase activity"/>
    <property type="evidence" value="ECO:0007669"/>
    <property type="project" value="UniProtKB-UniRule"/>
</dbReference>
<evidence type="ECO:0000259" key="11">
    <source>
        <dbReference type="Pfam" id="PF01243"/>
    </source>
</evidence>
<feature type="binding site" evidence="10">
    <location>
        <position position="81"/>
    </location>
    <ligand>
        <name>FMN</name>
        <dbReference type="ChEBI" id="CHEBI:58210"/>
    </ligand>
</feature>
<keyword evidence="6" id="KW-0664">Pyridoxine biosynthesis</keyword>
<feature type="binding site" evidence="10">
    <location>
        <begin position="75"/>
        <end position="76"/>
    </location>
    <ligand>
        <name>FMN</name>
        <dbReference type="ChEBI" id="CHEBI:58210"/>
    </ligand>
</feature>
<dbReference type="PANTHER" id="PTHR10851">
    <property type="entry name" value="PYRIDOXINE-5-PHOSPHATE OXIDASE"/>
    <property type="match status" value="1"/>
</dbReference>
<evidence type="ECO:0000256" key="8">
    <source>
        <dbReference type="NCBIfam" id="TIGR00558"/>
    </source>
</evidence>
<evidence type="ECO:0000313" key="14">
    <source>
        <dbReference type="Proteomes" id="UP000176204"/>
    </source>
</evidence>
<evidence type="ECO:0000259" key="12">
    <source>
        <dbReference type="Pfam" id="PF10590"/>
    </source>
</evidence>
<feature type="binding site" evidence="10">
    <location>
        <position position="82"/>
    </location>
    <ligand>
        <name>FMN</name>
        <dbReference type="ChEBI" id="CHEBI:58210"/>
    </ligand>
</feature>
<evidence type="ECO:0000256" key="5">
    <source>
        <dbReference type="ARBA" id="ARBA00023002"/>
    </source>
</evidence>
<feature type="binding site" evidence="9">
    <location>
        <begin position="7"/>
        <end position="10"/>
    </location>
    <ligand>
        <name>substrate</name>
    </ligand>
</feature>
<comment type="subunit">
    <text evidence="2">Homodimer.</text>
</comment>
<feature type="binding site" evidence="9">
    <location>
        <position position="130"/>
    </location>
    <ligand>
        <name>substrate</name>
    </ligand>
</feature>
<dbReference type="GO" id="GO:0010181">
    <property type="term" value="F:FMN binding"/>
    <property type="evidence" value="ECO:0007669"/>
    <property type="project" value="UniProtKB-UniRule"/>
</dbReference>
<gene>
    <name evidence="13" type="ORF">PYTT_1047</name>
</gene>
<dbReference type="PATRIC" id="fig|1679444.3.peg.2117"/>
<accession>A0A1C7PDW0</accession>
<dbReference type="InterPro" id="IPR019576">
    <property type="entry name" value="Pyridoxamine_oxidase_dimer_C"/>
</dbReference>
<feature type="binding site" evidence="10">
    <location>
        <position position="104"/>
    </location>
    <ligand>
        <name>FMN</name>
        <dbReference type="ChEBI" id="CHEBI:58210"/>
    </ligand>
</feature>
<evidence type="ECO:0000256" key="10">
    <source>
        <dbReference type="PIRSR" id="PIRSR000190-2"/>
    </source>
</evidence>
<comment type="similarity">
    <text evidence="1">Belongs to the pyridoxamine 5'-phosphate oxidase family.</text>
</comment>
<feature type="binding site" evidence="10">
    <location>
        <begin position="139"/>
        <end position="140"/>
    </location>
    <ligand>
        <name>FMN</name>
        <dbReference type="ChEBI" id="CHEBI:58210"/>
    </ligand>
</feature>
<dbReference type="Pfam" id="PF01243">
    <property type="entry name" value="PNPOx_N"/>
    <property type="match status" value="1"/>
</dbReference>
<dbReference type="Pfam" id="PF10590">
    <property type="entry name" value="PNP_phzG_C"/>
    <property type="match status" value="1"/>
</dbReference>
<dbReference type="EC" id="1.4.3.5" evidence="8"/>
<feature type="binding site" evidence="9">
    <location>
        <position position="122"/>
    </location>
    <ligand>
        <name>substrate</name>
    </ligand>
</feature>
<keyword evidence="5" id="KW-0560">Oxidoreductase</keyword>
<protein>
    <recommendedName>
        <fullName evidence="8">Pyridoxamine 5'-phosphate oxidase</fullName>
        <ecNumber evidence="8">1.4.3.5</ecNumber>
    </recommendedName>
</protein>
<dbReference type="Proteomes" id="UP000176204">
    <property type="component" value="Chromosome I"/>
</dbReference>
<feature type="binding site" evidence="10">
    <location>
        <position position="194"/>
    </location>
    <ligand>
        <name>FMN</name>
        <dbReference type="ChEBI" id="CHEBI:58210"/>
    </ligand>
</feature>
<keyword evidence="3" id="KW-0285">Flavoprotein</keyword>
<comment type="pathway">
    <text evidence="7">Cofactor metabolism.</text>
</comment>
<dbReference type="PANTHER" id="PTHR10851:SF0">
    <property type="entry name" value="PYRIDOXINE-5'-PHOSPHATE OXIDASE"/>
    <property type="match status" value="1"/>
</dbReference>
<dbReference type="HAMAP" id="MF_01629">
    <property type="entry name" value="PdxH"/>
    <property type="match status" value="1"/>
</dbReference>
<evidence type="ECO:0000256" key="2">
    <source>
        <dbReference type="ARBA" id="ARBA00011738"/>
    </source>
</evidence>
<feature type="binding site" evidence="10">
    <location>
        <begin position="60"/>
        <end position="65"/>
    </location>
    <ligand>
        <name>FMN</name>
        <dbReference type="ChEBI" id="CHEBI:58210"/>
    </ligand>
</feature>
<dbReference type="InterPro" id="IPR012349">
    <property type="entry name" value="Split_barrel_FMN-bd"/>
</dbReference>
<feature type="domain" description="Pyridoxamine 5'-phosphate oxidase N-terminal" evidence="11">
    <location>
        <begin position="33"/>
        <end position="157"/>
    </location>
</feature>
<keyword evidence="14" id="KW-1185">Reference proteome</keyword>
<dbReference type="KEGG" id="agl:PYTT_1047"/>
<evidence type="ECO:0000256" key="7">
    <source>
        <dbReference type="ARBA" id="ARBA00060587"/>
    </source>
</evidence>
<reference evidence="14" key="1">
    <citation type="submission" date="2016-09" db="EMBL/GenBank/DDBJ databases">
        <authorList>
            <person name="Koehorst J."/>
        </authorList>
    </citation>
    <scope>NUCLEOTIDE SEQUENCE [LARGE SCALE GENOMIC DNA]</scope>
</reference>
<feature type="binding site" evidence="9">
    <location>
        <position position="126"/>
    </location>
    <ligand>
        <name>substrate</name>
    </ligand>
</feature>